<accession>A0ACC2XHX4</accession>
<name>A0ACC2XHX4_9TREE</name>
<sequence length="881" mass="93794">MASFLILVAEWLFQITLMMVVLPFVATWGWLKSLRTKLGNLQARDSFGRVRMGTKRLLVRLRFWQWRWRWWIRPDTISEAVVQASKEIDGNIQIEVTSTTTAIETDESEPPDTATSSLESSAAASVRNLKPRNSLLPSSNEITAYTLSSPQTLRRAVDQAREIYRDLDSRRRDVGKKRGEGEVVKGLMKQRMKEMEEQRGKGKSVPGTAKPVQGVDTGAKATSNSAFPPTKPAIRNAQAGPSRLAVAPVRNAGQAKGLIDKPAVRSTSQQSKSIPARARTRTAASTAAIEPLASAATDNGVLPQRDIASVSGNGRHSSTLPLGNTTTSALGSNQNAMGSGNLPGATQVALASPAYPSLTRLSQGNSGLSSALDTRYLTSDGSIGLGFGGVADGNYAQTPTSSYPTSFCQTPFFPGGYPSTSFDSPITPRIAGQYVPFSLTPHPVQPPSIATHLVNGTVVAPAVVSAPETVSSRYLQPANDVSPQKSGESSSAAPARPQLRKNNSLGLIGTLDAMRSPSLEPTNMHTSSQGLSPFFESPRAFPSRLRQDMTTLFGGDRRHARPSTDIPETTDENAVQLMQGVLRPVLPLPAITPLTSPSIPQREASSARRRPRKASSGDIRLIDDAQIIADNHQAIGIPPTANERQGERILSSPRSRDLEKDSATDVSTKVAFTGATQTGLEGVPTRPSGSTVKRATRAVRPTARPKMEAAPRVVAPKVTRSSASKASATGRSAGKTIEPLSTLVARRKARLESATATTTANSPNTDATAIDAPGSLPPSIDIPAATPSRKRKIAHVDEATKLSTNTGLPAQIPTGAQRAIRPTKPVTQGKVTADRMNVNVTASPAKKRKVESQMALPSQSRSTLTTHTAARRSLRARGSKE</sequence>
<evidence type="ECO:0000313" key="2">
    <source>
        <dbReference type="Proteomes" id="UP001234202"/>
    </source>
</evidence>
<gene>
    <name evidence="1" type="ORF">QFC24_004022</name>
</gene>
<keyword evidence="2" id="KW-1185">Reference proteome</keyword>
<evidence type="ECO:0000313" key="1">
    <source>
        <dbReference type="EMBL" id="KAJ9122984.1"/>
    </source>
</evidence>
<organism evidence="1 2">
    <name type="scientific">Naganishia onofrii</name>
    <dbReference type="NCBI Taxonomy" id="1851511"/>
    <lineage>
        <taxon>Eukaryota</taxon>
        <taxon>Fungi</taxon>
        <taxon>Dikarya</taxon>
        <taxon>Basidiomycota</taxon>
        <taxon>Agaricomycotina</taxon>
        <taxon>Tremellomycetes</taxon>
        <taxon>Filobasidiales</taxon>
        <taxon>Filobasidiaceae</taxon>
        <taxon>Naganishia</taxon>
    </lineage>
</organism>
<dbReference type="Proteomes" id="UP001234202">
    <property type="component" value="Unassembled WGS sequence"/>
</dbReference>
<reference evidence="1" key="1">
    <citation type="submission" date="2023-04" db="EMBL/GenBank/DDBJ databases">
        <title>Draft Genome sequencing of Naganishia species isolated from polar environments using Oxford Nanopore Technology.</title>
        <authorList>
            <person name="Leo P."/>
            <person name="Venkateswaran K."/>
        </authorList>
    </citation>
    <scope>NUCLEOTIDE SEQUENCE</scope>
    <source>
        <strain evidence="1">DBVPG 5303</strain>
    </source>
</reference>
<protein>
    <submittedName>
        <fullName evidence="1">Uncharacterized protein</fullName>
    </submittedName>
</protein>
<proteinExistence type="predicted"/>
<dbReference type="EMBL" id="JASBWV010000013">
    <property type="protein sequence ID" value="KAJ9122984.1"/>
    <property type="molecule type" value="Genomic_DNA"/>
</dbReference>
<comment type="caution">
    <text evidence="1">The sequence shown here is derived from an EMBL/GenBank/DDBJ whole genome shotgun (WGS) entry which is preliminary data.</text>
</comment>